<protein>
    <recommendedName>
        <fullName evidence="3">DUF1849 domain-containing protein</fullName>
    </recommendedName>
</protein>
<organism evidence="1 2">
    <name type="scientific">Rhodospira trueperi</name>
    <dbReference type="NCBI Taxonomy" id="69960"/>
    <lineage>
        <taxon>Bacteria</taxon>
        <taxon>Pseudomonadati</taxon>
        <taxon>Pseudomonadota</taxon>
        <taxon>Alphaproteobacteria</taxon>
        <taxon>Rhodospirillales</taxon>
        <taxon>Rhodospirillaceae</taxon>
        <taxon>Rhodospira</taxon>
    </lineage>
</organism>
<proteinExistence type="predicted"/>
<evidence type="ECO:0000313" key="2">
    <source>
        <dbReference type="Proteomes" id="UP000199412"/>
    </source>
</evidence>
<accession>A0A1G7FTG1</accession>
<name>A0A1G7FTG1_9PROT</name>
<gene>
    <name evidence="1" type="ORF">SAMN05421720_11268</name>
</gene>
<sequence>MMTPGASVTPRPTAPARHRLAALLSSLLAALIGLGTTGGAKLAAAEDATRGFPLAPHEARYELRLMSRAPGSTIVDARGDMHYRFVDTCDGWTMESRTTLDLYYSYGAPVHTEWSLVSWESKEGDQYRFRVRSENNGTVDQIIDGRVRTNDDGRGGVVTFSKPDDSTLELAPDVLLPMRHTLAILQAAHDGQRIFTAPMFDGSDPEGPTLATAVLTQAVPAGEISELPDHPLLKGPSWRLVLSFFAPDSAGSLPEYELQLRYHANGVAEEVIQDFGIMGLRASLKDLKAIEDGGC</sequence>
<dbReference type="Proteomes" id="UP000199412">
    <property type="component" value="Unassembled WGS sequence"/>
</dbReference>
<dbReference type="AlphaFoldDB" id="A0A1G7FTG1"/>
<keyword evidence="2" id="KW-1185">Reference proteome</keyword>
<dbReference type="RefSeq" id="WP_176793769.1">
    <property type="nucleotide sequence ID" value="NZ_FNAP01000012.1"/>
</dbReference>
<dbReference type="STRING" id="69960.SAMN05421720_11268"/>
<evidence type="ECO:0000313" key="1">
    <source>
        <dbReference type="EMBL" id="SDE79207.1"/>
    </source>
</evidence>
<dbReference type="InterPro" id="IPR015000">
    <property type="entry name" value="EipB-like"/>
</dbReference>
<dbReference type="EMBL" id="FNAP01000012">
    <property type="protein sequence ID" value="SDE79207.1"/>
    <property type="molecule type" value="Genomic_DNA"/>
</dbReference>
<reference evidence="1 2" key="1">
    <citation type="submission" date="2016-10" db="EMBL/GenBank/DDBJ databases">
        <authorList>
            <person name="de Groot N.N."/>
        </authorList>
    </citation>
    <scope>NUCLEOTIDE SEQUENCE [LARGE SCALE GENOMIC DNA]</scope>
    <source>
        <strain evidence="1 2">ATCC 700224</strain>
    </source>
</reference>
<evidence type="ECO:0008006" key="3">
    <source>
        <dbReference type="Google" id="ProtNLM"/>
    </source>
</evidence>
<dbReference type="Pfam" id="PF08904">
    <property type="entry name" value="EipB_like"/>
    <property type="match status" value="1"/>
</dbReference>